<sequence length="246" mass="26964">MTIDPALWIHRYHPSPAASRRLVCFPHVGGSASAYFWLSKSLAPAYEVLAIQYPGRQERRREPVALSLHALVDQVFEALRGQVAPPFAFFGHSMGALVAFEVARRSAAAGEPGPSLLVVSGRRAPSTGPEKRFDVDDENMLVAELRRMGGTAEQFIRDEEVRAMILPVARADYRALHAYVPQPDSVVDTPILALVGDNDPVTTLEEAKAWSAHSTSTCELRVFPGGHFYLESAKADVSDTLRTALR</sequence>
<dbReference type="Gene3D" id="3.40.50.1820">
    <property type="entry name" value="alpha/beta hydrolase"/>
    <property type="match status" value="1"/>
</dbReference>
<dbReference type="InterPro" id="IPR029058">
    <property type="entry name" value="AB_hydrolase_fold"/>
</dbReference>
<feature type="domain" description="Thioesterase TesA-like" evidence="3">
    <location>
        <begin position="23"/>
        <end position="241"/>
    </location>
</feature>
<evidence type="ECO:0000256" key="2">
    <source>
        <dbReference type="ARBA" id="ARBA00022801"/>
    </source>
</evidence>
<evidence type="ECO:0000313" key="5">
    <source>
        <dbReference type="Proteomes" id="UP001596004"/>
    </source>
</evidence>
<dbReference type="InterPro" id="IPR012223">
    <property type="entry name" value="TEII"/>
</dbReference>
<keyword evidence="2" id="KW-0378">Hydrolase</keyword>
<evidence type="ECO:0000259" key="3">
    <source>
        <dbReference type="SMART" id="SM00824"/>
    </source>
</evidence>
<dbReference type="InterPro" id="IPR020802">
    <property type="entry name" value="TesA-like"/>
</dbReference>
<dbReference type="SUPFAM" id="SSF53474">
    <property type="entry name" value="alpha/beta-Hydrolases"/>
    <property type="match status" value="1"/>
</dbReference>
<proteinExistence type="inferred from homology"/>
<dbReference type="SMART" id="SM00824">
    <property type="entry name" value="PKS_TE"/>
    <property type="match status" value="1"/>
</dbReference>
<dbReference type="Pfam" id="PF00975">
    <property type="entry name" value="Thioesterase"/>
    <property type="match status" value="1"/>
</dbReference>
<accession>A0ABV9CS98</accession>
<dbReference type="PANTHER" id="PTHR11487">
    <property type="entry name" value="THIOESTERASE"/>
    <property type="match status" value="1"/>
</dbReference>
<comment type="similarity">
    <text evidence="1">Belongs to the thioesterase family.</text>
</comment>
<gene>
    <name evidence="4" type="ORF">ACFO60_33255</name>
</gene>
<dbReference type="Proteomes" id="UP001596004">
    <property type="component" value="Unassembled WGS sequence"/>
</dbReference>
<keyword evidence="5" id="KW-1185">Reference proteome</keyword>
<name>A0ABV9CS98_9ACTN</name>
<dbReference type="InterPro" id="IPR001031">
    <property type="entry name" value="Thioesterase"/>
</dbReference>
<dbReference type="EMBL" id="JBHSFP010000034">
    <property type="protein sequence ID" value="MFC4535657.1"/>
    <property type="molecule type" value="Genomic_DNA"/>
</dbReference>
<evidence type="ECO:0000313" key="4">
    <source>
        <dbReference type="EMBL" id="MFC4535657.1"/>
    </source>
</evidence>
<dbReference type="RefSeq" id="WP_380848644.1">
    <property type="nucleotide sequence ID" value="NZ_JBHSFP010000034.1"/>
</dbReference>
<comment type="caution">
    <text evidence="4">The sequence shown here is derived from an EMBL/GenBank/DDBJ whole genome shotgun (WGS) entry which is preliminary data.</text>
</comment>
<evidence type="ECO:0000256" key="1">
    <source>
        <dbReference type="ARBA" id="ARBA00007169"/>
    </source>
</evidence>
<organism evidence="4 5">
    <name type="scientific">Sphaerisporangium dianthi</name>
    <dbReference type="NCBI Taxonomy" id="1436120"/>
    <lineage>
        <taxon>Bacteria</taxon>
        <taxon>Bacillati</taxon>
        <taxon>Actinomycetota</taxon>
        <taxon>Actinomycetes</taxon>
        <taxon>Streptosporangiales</taxon>
        <taxon>Streptosporangiaceae</taxon>
        <taxon>Sphaerisporangium</taxon>
    </lineage>
</organism>
<reference evidence="5" key="1">
    <citation type="journal article" date="2019" name="Int. J. Syst. Evol. Microbiol.">
        <title>The Global Catalogue of Microorganisms (GCM) 10K type strain sequencing project: providing services to taxonomists for standard genome sequencing and annotation.</title>
        <authorList>
            <consortium name="The Broad Institute Genomics Platform"/>
            <consortium name="The Broad Institute Genome Sequencing Center for Infectious Disease"/>
            <person name="Wu L."/>
            <person name="Ma J."/>
        </authorList>
    </citation>
    <scope>NUCLEOTIDE SEQUENCE [LARGE SCALE GENOMIC DNA]</scope>
    <source>
        <strain evidence="5">CGMCC 4.7132</strain>
    </source>
</reference>
<protein>
    <submittedName>
        <fullName evidence="4">Thioesterase II family protein</fullName>
    </submittedName>
</protein>
<dbReference type="PANTHER" id="PTHR11487:SF0">
    <property type="entry name" value="S-ACYL FATTY ACID SYNTHASE THIOESTERASE, MEDIUM CHAIN"/>
    <property type="match status" value="1"/>
</dbReference>